<name>A0A1S2YLB4_CICAR</name>
<dbReference type="Pfam" id="PF23598">
    <property type="entry name" value="LRR_14"/>
    <property type="match status" value="1"/>
</dbReference>
<dbReference type="Proteomes" id="UP000087171">
    <property type="component" value="Chromosome Ca6"/>
</dbReference>
<dbReference type="InterPro" id="IPR001611">
    <property type="entry name" value="Leu-rich_rpt"/>
</dbReference>
<evidence type="ECO:0000256" key="2">
    <source>
        <dbReference type="ARBA" id="ARBA00008684"/>
    </source>
</evidence>
<comment type="similarity">
    <text evidence="2">Belongs to the protein kinase superfamily. Ser/Thr protein kinase family.</text>
</comment>
<dbReference type="PaxDb" id="3827-XP_004506369.1"/>
<feature type="transmembrane region" description="Helical" evidence="17">
    <location>
        <begin position="625"/>
        <end position="647"/>
    </location>
</feature>
<dbReference type="PROSITE" id="PS50011">
    <property type="entry name" value="PROTEIN_KINASE_DOM"/>
    <property type="match status" value="1"/>
</dbReference>
<evidence type="ECO:0000256" key="11">
    <source>
        <dbReference type="ARBA" id="ARBA00022777"/>
    </source>
</evidence>
<evidence type="ECO:0000256" key="7">
    <source>
        <dbReference type="ARBA" id="ARBA00022692"/>
    </source>
</evidence>
<dbReference type="FunFam" id="3.80.10.10:FF:000356">
    <property type="entry name" value="LRR receptor-like serine/threonine-protein kinase"/>
    <property type="match status" value="1"/>
</dbReference>
<dbReference type="eggNOG" id="ENOG502QTFC">
    <property type="taxonomic scope" value="Eukaryota"/>
</dbReference>
<dbReference type="GO" id="GO:0005524">
    <property type="term" value="F:ATP binding"/>
    <property type="evidence" value="ECO:0007669"/>
    <property type="project" value="UniProtKB-UniRule"/>
</dbReference>
<dbReference type="InterPro" id="IPR032675">
    <property type="entry name" value="LRR_dom_sf"/>
</dbReference>
<evidence type="ECO:0000256" key="16">
    <source>
        <dbReference type="PROSITE-ProRule" id="PRU10141"/>
    </source>
</evidence>
<dbReference type="Pfam" id="PF08263">
    <property type="entry name" value="LRRNT_2"/>
    <property type="match status" value="1"/>
</dbReference>
<keyword evidence="13 17" id="KW-1133">Transmembrane helix</keyword>
<keyword evidence="7 17" id="KW-0812">Transmembrane</keyword>
<dbReference type="PANTHER" id="PTHR48056:SF20">
    <property type="entry name" value="PROTEIN KINASE DOMAIN-CONTAINING PROTEIN"/>
    <property type="match status" value="1"/>
</dbReference>
<evidence type="ECO:0000256" key="4">
    <source>
        <dbReference type="ARBA" id="ARBA00022475"/>
    </source>
</evidence>
<evidence type="ECO:0000256" key="9">
    <source>
        <dbReference type="ARBA" id="ARBA00022737"/>
    </source>
</evidence>
<evidence type="ECO:0000259" key="18">
    <source>
        <dbReference type="PROSITE" id="PS50011"/>
    </source>
</evidence>
<evidence type="ECO:0000256" key="12">
    <source>
        <dbReference type="ARBA" id="ARBA00022840"/>
    </source>
</evidence>
<evidence type="ECO:0000256" key="1">
    <source>
        <dbReference type="ARBA" id="ARBA00004251"/>
    </source>
</evidence>
<dbReference type="Pfam" id="PF00069">
    <property type="entry name" value="Pkinase"/>
    <property type="match status" value="1"/>
</dbReference>
<dbReference type="AlphaFoldDB" id="A0A1S2YLB4"/>
<dbReference type="PANTHER" id="PTHR48056">
    <property type="entry name" value="LRR RECEPTOR-LIKE SERINE/THREONINE-PROTEIN KINASE-RELATED"/>
    <property type="match status" value="1"/>
</dbReference>
<keyword evidence="9" id="KW-0677">Repeat</keyword>
<dbReference type="Gene3D" id="1.10.510.10">
    <property type="entry name" value="Transferase(Phosphotransferase) domain 1"/>
    <property type="match status" value="1"/>
</dbReference>
<dbReference type="InterPro" id="IPR050647">
    <property type="entry name" value="Plant_LRR-RLKs"/>
</dbReference>
<protein>
    <submittedName>
        <fullName evidence="20 21">Receptor protein-tyrosine kinase CEPR2</fullName>
    </submittedName>
</protein>
<dbReference type="RefSeq" id="XP_004506369.1">
    <property type="nucleotide sequence ID" value="XM_004506312.3"/>
</dbReference>
<feature type="domain" description="Protein kinase" evidence="18">
    <location>
        <begin position="690"/>
        <end position="972"/>
    </location>
</feature>
<dbReference type="FunFam" id="1.10.510.10:FF:000365">
    <property type="entry name" value="Leucine-rich repeat receptor-like serine/threonine-protein kinase At1g17230"/>
    <property type="match status" value="1"/>
</dbReference>
<reference evidence="20 21" key="2">
    <citation type="submission" date="2025-04" db="UniProtKB">
        <authorList>
            <consortium name="RefSeq"/>
        </authorList>
    </citation>
    <scope>IDENTIFICATION</scope>
    <source>
        <tissue evidence="20 21">Etiolated seedlings</tissue>
    </source>
</reference>
<dbReference type="SUPFAM" id="SSF52047">
    <property type="entry name" value="RNI-like"/>
    <property type="match status" value="1"/>
</dbReference>
<keyword evidence="20 21" id="KW-0829">Tyrosine-protein kinase</keyword>
<accession>A0A1S2YLB4</accession>
<dbReference type="FunFam" id="3.80.10.10:FF:000234">
    <property type="entry name" value="Probable inactive receptor kinase RLK902"/>
    <property type="match status" value="1"/>
</dbReference>
<evidence type="ECO:0000313" key="21">
    <source>
        <dbReference type="RefSeq" id="XP_004506370.1"/>
    </source>
</evidence>
<evidence type="ECO:0000313" key="20">
    <source>
        <dbReference type="RefSeq" id="XP_004506369.1"/>
    </source>
</evidence>
<dbReference type="InterPro" id="IPR008271">
    <property type="entry name" value="Ser/Thr_kinase_AS"/>
</dbReference>
<keyword evidence="6" id="KW-0808">Transferase</keyword>
<dbReference type="Pfam" id="PF00560">
    <property type="entry name" value="LRR_1"/>
    <property type="match status" value="5"/>
</dbReference>
<dbReference type="InterPro" id="IPR013210">
    <property type="entry name" value="LRR_N_plant-typ"/>
</dbReference>
<evidence type="ECO:0000256" key="5">
    <source>
        <dbReference type="ARBA" id="ARBA00022614"/>
    </source>
</evidence>
<dbReference type="GO" id="GO:0005886">
    <property type="term" value="C:plasma membrane"/>
    <property type="evidence" value="ECO:0007669"/>
    <property type="project" value="UniProtKB-SubCell"/>
</dbReference>
<evidence type="ECO:0000256" key="14">
    <source>
        <dbReference type="ARBA" id="ARBA00023136"/>
    </source>
</evidence>
<comment type="similarity">
    <text evidence="3">Belongs to the RLP family.</text>
</comment>
<comment type="subcellular location">
    <subcellularLocation>
        <location evidence="1">Cell membrane</location>
        <topology evidence="1">Single-pass type I membrane protein</topology>
    </subcellularLocation>
</comment>
<evidence type="ECO:0000256" key="3">
    <source>
        <dbReference type="ARBA" id="ARBA00009592"/>
    </source>
</evidence>
<evidence type="ECO:0000256" key="13">
    <source>
        <dbReference type="ARBA" id="ARBA00022989"/>
    </source>
</evidence>
<dbReference type="SUPFAM" id="SSF56112">
    <property type="entry name" value="Protein kinase-like (PK-like)"/>
    <property type="match status" value="1"/>
</dbReference>
<dbReference type="Gene3D" id="3.30.200.20">
    <property type="entry name" value="Phosphorylase Kinase, domain 1"/>
    <property type="match status" value="1"/>
</dbReference>
<evidence type="ECO:0000256" key="17">
    <source>
        <dbReference type="SAM" id="Phobius"/>
    </source>
</evidence>
<dbReference type="GO" id="GO:0004713">
    <property type="term" value="F:protein tyrosine kinase activity"/>
    <property type="evidence" value="ECO:0007669"/>
    <property type="project" value="UniProtKB-KW"/>
</dbReference>
<dbReference type="FunFam" id="3.80.10.10:FF:000215">
    <property type="entry name" value="Receptor-like protein kinase HSL1"/>
    <property type="match status" value="1"/>
</dbReference>
<sequence length="989" mass="110312">MANKCVNNFFQFFKLLEIMLLTSYYVIYFPPCVSQTIEKQALLDFKNHLKDSLNTLSSWNESNYSPCNGFHGITCDSFSGKVTEITLDNKSLSGEIFRSISVLHSLQVLSLPSNSISGNLPSDISKLTNLKVLNLSVNELAGRIPDLSRLRNLRILDLSANYFSGNVPSWIGNLSGLVSLGLGVNEYNESVIPKSIGNLRNLTWLYLGGSNLIGEIPESIYEMKELKTLDISRNKLSGKISRSISKLQNVYKIELFSNNLTGEIPVELANLTNLREIDLSANNLYGKLPNEIGDMKNLVVFQLYDNKFSGEIPVGFGEMQNLEGFSVYRNRFTGIIPENFGRFSPLKSIDISENQFSGGFPKYLCEKKKLRNLLALQNNFSGNFPETYVPCKSLERFRISNNFLNGKIPEGIWSLPYAKIIDFGFNDFSGEVSSQIGYSTSLSEIVLMNNRFSGNLPSEIGKLVNLEKLYLSKNNFCGEIPYEIGYLKQLSTLHLEENSLTGLIPKELGDCSRLVDLNLAWNFLYGNIPKSVSFMSSLNSINVSRNKLTGSIPDDLEKMKLSSVDFSENMLSGGIPSGLFVIGGEKGFIGNKGLCVEKNSKASSLNYSYLKICDTNYDGVTKRVFGYKFVLLIFIATIVVLVVLFLLSCRRNGKEKNLGVEKEVNEKWKLAAFFNQQVVEIDADEIRSNLGEDNLIGYGGTGKVYRVELKRTGTVVAVKKLEKVASCVKVLGGAETEILGKIRHRNIVKLYACLIKGGSKLLVFEYMSNGNLFQALHRGIKDGGKVALDWNQRYKIALGGAKGICYLHHDCSPPVIHRDIKSSNILLDGDYEAKIGDFGVARFADKSQINGYSFLAGTHGYIAPELAYTTEITEKSDVYSFGVVLLELVTGREAVEEEYGEAKDIVYWVMTNLNDRQTVLNNILDHRVSSMCLIEDMIKVLKIAIKCTTKLPTLRPTMRDVVKMLIDSEPCKMKSQGCSYLEKDSVCFL</sequence>
<dbReference type="InterPro" id="IPR017441">
    <property type="entry name" value="Protein_kinase_ATP_BS"/>
</dbReference>
<organism evidence="19 20">
    <name type="scientific">Cicer arietinum</name>
    <name type="common">Chickpea</name>
    <name type="synonym">Garbanzo</name>
    <dbReference type="NCBI Taxonomy" id="3827"/>
    <lineage>
        <taxon>Eukaryota</taxon>
        <taxon>Viridiplantae</taxon>
        <taxon>Streptophyta</taxon>
        <taxon>Embryophyta</taxon>
        <taxon>Tracheophyta</taxon>
        <taxon>Spermatophyta</taxon>
        <taxon>Magnoliopsida</taxon>
        <taxon>eudicotyledons</taxon>
        <taxon>Gunneridae</taxon>
        <taxon>Pentapetalae</taxon>
        <taxon>rosids</taxon>
        <taxon>fabids</taxon>
        <taxon>Fabales</taxon>
        <taxon>Fabaceae</taxon>
        <taxon>Papilionoideae</taxon>
        <taxon>50 kb inversion clade</taxon>
        <taxon>NPAAA clade</taxon>
        <taxon>Hologalegina</taxon>
        <taxon>IRL clade</taxon>
        <taxon>Cicereae</taxon>
        <taxon>Cicer</taxon>
    </lineage>
</organism>
<dbReference type="SMART" id="SM00369">
    <property type="entry name" value="LRR_TYP"/>
    <property type="match status" value="7"/>
</dbReference>
<keyword evidence="8" id="KW-0732">Signal</keyword>
<keyword evidence="12 16" id="KW-0067">ATP-binding</keyword>
<feature type="binding site" evidence="16">
    <location>
        <position position="720"/>
    </location>
    <ligand>
        <name>ATP</name>
        <dbReference type="ChEBI" id="CHEBI:30616"/>
    </ligand>
</feature>
<keyword evidence="15" id="KW-0325">Glycoprotein</keyword>
<dbReference type="PROSITE" id="PS00108">
    <property type="entry name" value="PROTEIN_KINASE_ST"/>
    <property type="match status" value="1"/>
</dbReference>
<dbReference type="GO" id="GO:0033612">
    <property type="term" value="F:receptor serine/threonine kinase binding"/>
    <property type="evidence" value="ECO:0007669"/>
    <property type="project" value="TreeGrafter"/>
</dbReference>
<dbReference type="InterPro" id="IPR000719">
    <property type="entry name" value="Prot_kinase_dom"/>
</dbReference>
<dbReference type="RefSeq" id="XP_004506370.1">
    <property type="nucleotide sequence ID" value="XM_004506313.3"/>
</dbReference>
<keyword evidence="14 17" id="KW-0472">Membrane</keyword>
<keyword evidence="11 20" id="KW-0418">Kinase</keyword>
<dbReference type="OrthoDB" id="676979at2759"/>
<evidence type="ECO:0000256" key="10">
    <source>
        <dbReference type="ARBA" id="ARBA00022741"/>
    </source>
</evidence>
<dbReference type="PRINTS" id="PR00019">
    <property type="entry name" value="LEURICHRPT"/>
</dbReference>
<evidence type="ECO:0000256" key="15">
    <source>
        <dbReference type="ARBA" id="ARBA00023180"/>
    </source>
</evidence>
<dbReference type="InterPro" id="IPR003591">
    <property type="entry name" value="Leu-rich_rpt_typical-subtyp"/>
</dbReference>
<reference evidence="19" key="1">
    <citation type="journal article" date="2013" name="Nat. Biotechnol.">
        <title>Draft genome sequence of chickpea (Cicer arietinum) provides a resource for trait improvement.</title>
        <authorList>
            <person name="Varshney R.K."/>
            <person name="Song C."/>
            <person name="Saxena R.K."/>
            <person name="Azam S."/>
            <person name="Yu S."/>
            <person name="Sharpe A.G."/>
            <person name="Cannon S."/>
            <person name="Baek J."/>
            <person name="Rosen B.D."/>
            <person name="Tar'an B."/>
            <person name="Millan T."/>
            <person name="Zhang X."/>
            <person name="Ramsay L.D."/>
            <person name="Iwata A."/>
            <person name="Wang Y."/>
            <person name="Nelson W."/>
            <person name="Farmer A.D."/>
            <person name="Gaur P.M."/>
            <person name="Soderlund C."/>
            <person name="Penmetsa R.V."/>
            <person name="Xu C."/>
            <person name="Bharti A.K."/>
            <person name="He W."/>
            <person name="Winter P."/>
            <person name="Zhao S."/>
            <person name="Hane J.K."/>
            <person name="Carrasquilla-Garcia N."/>
            <person name="Condie J.A."/>
            <person name="Upadhyaya H.D."/>
            <person name="Luo M.C."/>
            <person name="Thudi M."/>
            <person name="Gowda C.L."/>
            <person name="Singh N.P."/>
            <person name="Lichtenzveig J."/>
            <person name="Gali K.K."/>
            <person name="Rubio J."/>
            <person name="Nadarajan N."/>
            <person name="Dolezel J."/>
            <person name="Bansal K.C."/>
            <person name="Xu X."/>
            <person name="Edwards D."/>
            <person name="Zhang G."/>
            <person name="Kahl G."/>
            <person name="Gil J."/>
            <person name="Singh K.B."/>
            <person name="Datta S.K."/>
            <person name="Jackson S.A."/>
            <person name="Wang J."/>
            <person name="Cook D.R."/>
        </authorList>
    </citation>
    <scope>NUCLEOTIDE SEQUENCE [LARGE SCALE GENOMIC DNA]</scope>
    <source>
        <strain evidence="19">cv. CDC Frontier</strain>
    </source>
</reference>
<evidence type="ECO:0000313" key="19">
    <source>
        <dbReference type="Proteomes" id="UP000087171"/>
    </source>
</evidence>
<gene>
    <name evidence="20 21" type="primary">LOC101508379</name>
</gene>
<keyword evidence="20 21" id="KW-0675">Receptor</keyword>
<evidence type="ECO:0000256" key="8">
    <source>
        <dbReference type="ARBA" id="ARBA00022729"/>
    </source>
</evidence>
<dbReference type="Gene3D" id="3.80.10.10">
    <property type="entry name" value="Ribonuclease Inhibitor"/>
    <property type="match status" value="4"/>
</dbReference>
<dbReference type="PROSITE" id="PS00107">
    <property type="entry name" value="PROTEIN_KINASE_ATP"/>
    <property type="match status" value="1"/>
</dbReference>
<dbReference type="InterPro" id="IPR055414">
    <property type="entry name" value="LRR_R13L4/SHOC2-like"/>
</dbReference>
<dbReference type="GeneID" id="101508379"/>
<keyword evidence="19" id="KW-1185">Reference proteome</keyword>
<keyword evidence="10 16" id="KW-0547">Nucleotide-binding</keyword>
<keyword evidence="5" id="KW-0433">Leucine-rich repeat</keyword>
<keyword evidence="4" id="KW-1003">Cell membrane</keyword>
<dbReference type="InterPro" id="IPR011009">
    <property type="entry name" value="Kinase-like_dom_sf"/>
</dbReference>
<dbReference type="PROSITE" id="PS51450">
    <property type="entry name" value="LRR"/>
    <property type="match status" value="1"/>
</dbReference>
<dbReference type="KEGG" id="cam:101508379"/>
<proteinExistence type="inferred from homology"/>
<evidence type="ECO:0000256" key="6">
    <source>
        <dbReference type="ARBA" id="ARBA00022679"/>
    </source>
</evidence>
<dbReference type="SUPFAM" id="SSF52058">
    <property type="entry name" value="L domain-like"/>
    <property type="match status" value="1"/>
</dbReference>
<dbReference type="SMART" id="SM00220">
    <property type="entry name" value="S_TKc"/>
    <property type="match status" value="1"/>
</dbReference>